<evidence type="ECO:0000313" key="2">
    <source>
        <dbReference type="EMBL" id="KAE8990546.1"/>
    </source>
</evidence>
<sequence length="702" mass="77869">MCVELSDVLSRADDQAGEFSFGGQADTLPADPQLVVEEVGAVTLPLVKKRADVLIAQCKKSPFGKKLDTFMDEKFRKSWQLAPDQVTFKNPQWETGMDQLRESIATRLGYMGVPMQCKLYKLLVYGKGGHFVKHQDTEKEDGMVATLVVQLPSEHGGGDLVVYRGGKEVQRHDFGKGEGTSAFLPYFAVHYADAEHALEKVKKGFRLVLVYSICLPPTMRHLLRNHGKPLSEELAGLIGHLKPKADSFSLLLSHEYTDKSIQDLGTRALKGIDRARVEVLEEANATLPAKKKLQFYIVAMEHDINYYDSGGAWEENERNERINWYSSGIRWLNYGKATAVRSVKYALKYIGANAALGALKAQKSIDGATLRSFMTAAADANLVGDDESYSLGYRPKSESLSVKFCKTLCDLLVQVRDPALVDMFFGNFFSRLGDKQNLIPFIIKIIRAFKWSDIAKGLMGSLGGEIQETRVGFMRYAREAGDSGMKLALNLVQSLDGGPAQQDLLKAAVEKAVLIRDERLCSSKVIGLLWMLAIREGSKSILEPLANKVKKMEPAQLQRSIEILSQHVDGIDTSDERFVVLASIVALGNAESSFPDNAHIQAFLCGPNSVTTTKGVMTFNGLPDARKCATKWMRNSQINASFTMEPFGRGKEAFVAIKKTRDWFSQYENSLLPYKNELKDLIERFGEGGCADGPAMKRARVE</sequence>
<dbReference type="PANTHER" id="PTHR33099:SF7">
    <property type="entry name" value="MYND-TYPE DOMAIN-CONTAINING PROTEIN"/>
    <property type="match status" value="1"/>
</dbReference>
<accession>A0A6A3J5H7</accession>
<dbReference type="Proteomes" id="UP000435112">
    <property type="component" value="Unassembled WGS sequence"/>
</dbReference>
<organism evidence="2 3">
    <name type="scientific">Phytophthora rubi</name>
    <dbReference type="NCBI Taxonomy" id="129364"/>
    <lineage>
        <taxon>Eukaryota</taxon>
        <taxon>Sar</taxon>
        <taxon>Stramenopiles</taxon>
        <taxon>Oomycota</taxon>
        <taxon>Peronosporomycetes</taxon>
        <taxon>Peronosporales</taxon>
        <taxon>Peronosporaceae</taxon>
        <taxon>Phytophthora</taxon>
    </lineage>
</organism>
<dbReference type="AlphaFoldDB" id="A0A6A3J5H7"/>
<dbReference type="PANTHER" id="PTHR33099">
    <property type="entry name" value="FE2OG DIOXYGENASE DOMAIN-CONTAINING PROTEIN"/>
    <property type="match status" value="1"/>
</dbReference>
<gene>
    <name evidence="2" type="ORF">PR002_g21124</name>
</gene>
<dbReference type="OrthoDB" id="120777at2759"/>
<proteinExistence type="predicted"/>
<comment type="caution">
    <text evidence="2">The sequence shown here is derived from an EMBL/GenBank/DDBJ whole genome shotgun (WGS) entry which is preliminary data.</text>
</comment>
<evidence type="ECO:0000259" key="1">
    <source>
        <dbReference type="PROSITE" id="PS51471"/>
    </source>
</evidence>
<dbReference type="EMBL" id="QXFU01002093">
    <property type="protein sequence ID" value="KAE8990546.1"/>
    <property type="molecule type" value="Genomic_DNA"/>
</dbReference>
<dbReference type="InterPro" id="IPR005123">
    <property type="entry name" value="Oxoglu/Fe-dep_dioxygenase_dom"/>
</dbReference>
<dbReference type="Gene3D" id="2.60.120.620">
    <property type="entry name" value="q2cbj1_9rhob like domain"/>
    <property type="match status" value="1"/>
</dbReference>
<dbReference type="PROSITE" id="PS51471">
    <property type="entry name" value="FE2OG_OXY"/>
    <property type="match status" value="1"/>
</dbReference>
<reference evidence="2 3" key="1">
    <citation type="submission" date="2018-09" db="EMBL/GenBank/DDBJ databases">
        <title>Genomic investigation of the strawberry pathogen Phytophthora fragariae indicates pathogenicity is determined by transcriptional variation in three key races.</title>
        <authorList>
            <person name="Adams T.M."/>
            <person name="Armitage A.D."/>
            <person name="Sobczyk M.K."/>
            <person name="Bates H.J."/>
            <person name="Dunwell J.M."/>
            <person name="Nellist C.F."/>
            <person name="Harrison R.J."/>
        </authorList>
    </citation>
    <scope>NUCLEOTIDE SEQUENCE [LARGE SCALE GENOMIC DNA]</scope>
    <source>
        <strain evidence="2 3">SCRP324</strain>
    </source>
</reference>
<name>A0A6A3J5H7_9STRA</name>
<evidence type="ECO:0000313" key="3">
    <source>
        <dbReference type="Proteomes" id="UP000435112"/>
    </source>
</evidence>
<protein>
    <recommendedName>
        <fullName evidence="1">Fe2OG dioxygenase domain-containing protein</fullName>
    </recommendedName>
</protein>
<feature type="domain" description="Fe2OG dioxygenase" evidence="1">
    <location>
        <begin position="113"/>
        <end position="215"/>
    </location>
</feature>